<name>A0A0G2AKI0_9BACT</name>
<dbReference type="AlphaFoldDB" id="A0A0G2AKI0"/>
<dbReference type="Pfam" id="PF13641">
    <property type="entry name" value="Glyco_tranf_2_3"/>
    <property type="match status" value="1"/>
</dbReference>
<evidence type="ECO:0000313" key="1">
    <source>
        <dbReference type="EMBL" id="KKW41752.1"/>
    </source>
</evidence>
<evidence type="ECO:0000313" key="2">
    <source>
        <dbReference type="Proteomes" id="UP000033870"/>
    </source>
</evidence>
<dbReference type="GO" id="GO:0016740">
    <property type="term" value="F:transferase activity"/>
    <property type="evidence" value="ECO:0007669"/>
    <property type="project" value="UniProtKB-KW"/>
</dbReference>
<sequence length="279" mass="32719">MTDITIVFVNLNMKDDILRAIRSIVDDTRVCPYQVKIVVADNSNNRDGVKEALEGSFPDVLYLDCGGNVGFGRGNTLGFQAAPARYYFALNRDTIIPENSRTIERLVRFMDDHPEIGCVGPKLLNLDGTLQYSCYRFDLPSILIKPLKQINWDQKYRWVRKYTNRLLMKDFDHNTTRPVDWVLGAAMIVRQEVVGQVGWFDERYFAYLEDCDWCRSMWEHGWPVYYAHDIIIRHAHARESSRVPGILKALIKNKTARIHLASWCKYLLKWRGKHKYYRY</sequence>
<comment type="caution">
    <text evidence="1">The sequence shown here is derived from an EMBL/GenBank/DDBJ whole genome shotgun (WGS) entry which is preliminary data.</text>
</comment>
<reference evidence="1 2" key="1">
    <citation type="journal article" date="2015" name="Nature">
        <title>rRNA introns, odd ribosomes, and small enigmatic genomes across a large radiation of phyla.</title>
        <authorList>
            <person name="Brown C.T."/>
            <person name="Hug L.A."/>
            <person name="Thomas B.C."/>
            <person name="Sharon I."/>
            <person name="Castelle C.J."/>
            <person name="Singh A."/>
            <person name="Wilkins M.J."/>
            <person name="Williams K.H."/>
            <person name="Banfield J.F."/>
        </authorList>
    </citation>
    <scope>NUCLEOTIDE SEQUENCE [LARGE SCALE GENOMIC DNA]</scope>
</reference>
<dbReference type="STRING" id="1619044.UY92_C0014G0077"/>
<dbReference type="PANTHER" id="PTHR43179:SF7">
    <property type="entry name" value="RHAMNOSYLTRANSFERASE WBBL"/>
    <property type="match status" value="1"/>
</dbReference>
<dbReference type="InterPro" id="IPR029044">
    <property type="entry name" value="Nucleotide-diphossugar_trans"/>
</dbReference>
<gene>
    <name evidence="1" type="ORF">UY92_C0014G0077</name>
</gene>
<dbReference type="PANTHER" id="PTHR43179">
    <property type="entry name" value="RHAMNOSYLTRANSFERASE WBBL"/>
    <property type="match status" value="1"/>
</dbReference>
<protein>
    <submittedName>
        <fullName evidence="1">Glycosyl transferase family 2</fullName>
    </submittedName>
</protein>
<dbReference type="SUPFAM" id="SSF53448">
    <property type="entry name" value="Nucleotide-diphospho-sugar transferases"/>
    <property type="match status" value="1"/>
</dbReference>
<dbReference type="Gene3D" id="3.90.550.10">
    <property type="entry name" value="Spore Coat Polysaccharide Biosynthesis Protein SpsA, Chain A"/>
    <property type="match status" value="1"/>
</dbReference>
<dbReference type="EMBL" id="LCRX01000014">
    <property type="protein sequence ID" value="KKW41752.1"/>
    <property type="molecule type" value="Genomic_DNA"/>
</dbReference>
<keyword evidence="1" id="KW-0808">Transferase</keyword>
<organism evidence="1 2">
    <name type="scientific">Candidatus Magasanikbacteria bacterium GW2011_GWA2_56_11</name>
    <dbReference type="NCBI Taxonomy" id="1619044"/>
    <lineage>
        <taxon>Bacteria</taxon>
        <taxon>Candidatus Magasanikiibacteriota</taxon>
    </lineage>
</organism>
<proteinExistence type="predicted"/>
<accession>A0A0G2AKI0</accession>
<dbReference type="Proteomes" id="UP000033870">
    <property type="component" value="Unassembled WGS sequence"/>
</dbReference>